<organism evidence="1 2">
    <name type="scientific">Yersinia rochesterensis</name>
    <dbReference type="NCBI Taxonomy" id="1604335"/>
    <lineage>
        <taxon>Bacteria</taxon>
        <taxon>Pseudomonadati</taxon>
        <taxon>Pseudomonadota</taxon>
        <taxon>Gammaproteobacteria</taxon>
        <taxon>Enterobacterales</taxon>
        <taxon>Yersiniaceae</taxon>
        <taxon>Yersinia</taxon>
    </lineage>
</organism>
<dbReference type="EMBL" id="CP032482">
    <property type="protein sequence ID" value="AYD44707.1"/>
    <property type="molecule type" value="Genomic_DNA"/>
</dbReference>
<protein>
    <submittedName>
        <fullName evidence="1">Uncharacterized protein</fullName>
    </submittedName>
</protein>
<accession>A0A8D4N4D1</accession>
<name>A0A8D4N4D1_9GAMM</name>
<proteinExistence type="predicted"/>
<gene>
    <name evidence="1" type="ORF">DXZ79_13990</name>
</gene>
<dbReference type="AlphaFoldDB" id="A0A8D4N4D1"/>
<evidence type="ECO:0000313" key="2">
    <source>
        <dbReference type="Proteomes" id="UP000265864"/>
    </source>
</evidence>
<reference evidence="1 2" key="1">
    <citation type="submission" date="2018-09" db="EMBL/GenBank/DDBJ databases">
        <title>Yersinia kristensenii subsp. rochesterensis subsp. nov., Isolated from Human Feces.</title>
        <authorList>
            <person name="Cunningham S.A."/>
            <person name="Jeraldo P."/>
            <person name="Patel R."/>
        </authorList>
    </citation>
    <scope>NUCLEOTIDE SEQUENCE [LARGE SCALE GENOMIC DNA]</scope>
    <source>
        <strain evidence="1 2">ATCC BAA-2637</strain>
    </source>
</reference>
<evidence type="ECO:0000313" key="1">
    <source>
        <dbReference type="EMBL" id="AYD44707.1"/>
    </source>
</evidence>
<sequence length="61" mass="6929">MLYRRNLCLKAKKLHNDNAPSLYGGRAFCLKLKVKKMAVFTPATPTANLDWLQSNHINSLI</sequence>
<dbReference type="Proteomes" id="UP000265864">
    <property type="component" value="Chromosome"/>
</dbReference>